<organism evidence="1 2">
    <name type="scientific">Wuchereria bancrofti</name>
    <dbReference type="NCBI Taxonomy" id="6293"/>
    <lineage>
        <taxon>Eukaryota</taxon>
        <taxon>Metazoa</taxon>
        <taxon>Ecdysozoa</taxon>
        <taxon>Nematoda</taxon>
        <taxon>Chromadorea</taxon>
        <taxon>Rhabditida</taxon>
        <taxon>Spirurina</taxon>
        <taxon>Spiruromorpha</taxon>
        <taxon>Filarioidea</taxon>
        <taxon>Onchocercidae</taxon>
        <taxon>Wuchereria</taxon>
    </lineage>
</organism>
<protein>
    <submittedName>
        <fullName evidence="1">Uncharacterized protein</fullName>
    </submittedName>
</protein>
<name>J9F2E7_WUCBA</name>
<accession>J9F2E7</accession>
<dbReference type="Proteomes" id="UP000004810">
    <property type="component" value="Unassembled WGS sequence"/>
</dbReference>
<sequence length="101" mass="11531">MSFIPSIEGHPSNMFTNTVQHHQVPSITQIKERNENDGSMKRYGKRIFNEILPGSFMRETTIRGFSTFSEVLLALIINSAERFFLVLRERTISIALSGDAR</sequence>
<gene>
    <name evidence="1" type="ORF">WUBG_00398</name>
</gene>
<proteinExistence type="predicted"/>
<comment type="caution">
    <text evidence="1">The sequence shown here is derived from an EMBL/GenBank/DDBJ whole genome shotgun (WGS) entry which is preliminary data.</text>
</comment>
<dbReference type="EMBL" id="ADBV01000062">
    <property type="protein sequence ID" value="EJW88688.1"/>
    <property type="molecule type" value="Genomic_DNA"/>
</dbReference>
<dbReference type="AlphaFoldDB" id="J9F2E7"/>
<evidence type="ECO:0000313" key="1">
    <source>
        <dbReference type="EMBL" id="EJW88688.1"/>
    </source>
</evidence>
<reference evidence="2" key="1">
    <citation type="submission" date="2012-08" db="EMBL/GenBank/DDBJ databases">
        <title>The Genome Sequence of Wuchereria bancrofti.</title>
        <authorList>
            <person name="Nutman T.B."/>
            <person name="Fink D.L."/>
            <person name="Russ C."/>
            <person name="Young S."/>
            <person name="Zeng Q."/>
            <person name="Koehrsen M."/>
            <person name="Alvarado L."/>
            <person name="Berlin A."/>
            <person name="Chapman S.B."/>
            <person name="Chen Z."/>
            <person name="Freedman E."/>
            <person name="Gellesch M."/>
            <person name="Goldberg J."/>
            <person name="Griggs A."/>
            <person name="Gujja S."/>
            <person name="Heilman E.R."/>
            <person name="Heiman D."/>
            <person name="Hepburn T."/>
            <person name="Howarth C."/>
            <person name="Jen D."/>
            <person name="Larson L."/>
            <person name="Lewis B."/>
            <person name="Mehta T."/>
            <person name="Park D."/>
            <person name="Pearson M."/>
            <person name="Roberts A."/>
            <person name="Saif S."/>
            <person name="Shea T."/>
            <person name="Shenoy N."/>
            <person name="Sisk P."/>
            <person name="Stolte C."/>
            <person name="Sykes S."/>
            <person name="Walk T."/>
            <person name="White J."/>
            <person name="Yandava C."/>
            <person name="Haas B."/>
            <person name="Henn M.R."/>
            <person name="Nusbaum C."/>
            <person name="Birren B."/>
        </authorList>
    </citation>
    <scope>NUCLEOTIDE SEQUENCE [LARGE SCALE GENOMIC DNA]</scope>
    <source>
        <strain evidence="2">NA</strain>
    </source>
</reference>
<evidence type="ECO:0000313" key="2">
    <source>
        <dbReference type="Proteomes" id="UP000004810"/>
    </source>
</evidence>